<evidence type="ECO:0000313" key="4">
    <source>
        <dbReference type="Proteomes" id="UP000714420"/>
    </source>
</evidence>
<gene>
    <name evidence="3" type="ORF">HPS56_04055</name>
</gene>
<proteinExistence type="predicted"/>
<evidence type="ECO:0000259" key="2">
    <source>
        <dbReference type="Pfam" id="PF13944"/>
    </source>
</evidence>
<protein>
    <recommendedName>
        <fullName evidence="2">Lipocalin-like domain-containing protein</fullName>
    </recommendedName>
</protein>
<keyword evidence="1" id="KW-0732">Signal</keyword>
<evidence type="ECO:0000256" key="1">
    <source>
        <dbReference type="SAM" id="SignalP"/>
    </source>
</evidence>
<sequence>MKKFFTLLTVACASIAAMGTDYNGRLMVVINGSASPSQEATISVNKQDNGKYTLELNNFMLGTGADAMGIGNIRLENTDATELNGQTGLNTTQNITITEGNDPNINFWMGPMLGIIPVSVDATMEEGKNLSASIDIPFLSMGMNIKVVFDSKTFHIGNSDFENFHTATLSSPFGGEPTTSDEPDYWHSFMSASGNPTMVYLAGYAPHTFISDIVRPGTTGEKSLLITSVDMGFTIANGTVTTGRINTGSTTAADLANYSWSDMSTTDKDDKGDPFYSLMGGRPDSLTIWAKFKQKEEKADFPYATINAVITDGTFYRDPEDKEYTNVIAKATNNTIESNNYEWQKITVPFIYEENGVNAKAIHVTISTNAAPGKGSTDSLYVDDLNLIYNCKLTDLTIKGKGIDLNSGTYNPADNSTAIQTDDCTGMEVTEDDIQATTNGKGAIVVKNITKETNKTYVTISVISNDLSSFNTYNLTLNGTTGIDTVDDSKADDSVKAMYDLNGQKTSTPRSGQIYIMKYNNGKTVKRIKN</sequence>
<dbReference type="RefSeq" id="WP_172274290.1">
    <property type="nucleotide sequence ID" value="NZ_CASGMU010000016.1"/>
</dbReference>
<feature type="domain" description="Lipocalin-like" evidence="2">
    <location>
        <begin position="20"/>
        <end position="150"/>
    </location>
</feature>
<dbReference type="InterPro" id="IPR024311">
    <property type="entry name" value="Lipocalin-like"/>
</dbReference>
<accession>A0ABX2AK25</accession>
<name>A0ABX2AK25_9BACT</name>
<evidence type="ECO:0000313" key="3">
    <source>
        <dbReference type="EMBL" id="NPD91534.1"/>
    </source>
</evidence>
<keyword evidence="4" id="KW-1185">Reference proteome</keyword>
<dbReference type="EMBL" id="JABKKF010000003">
    <property type="protein sequence ID" value="NPD91534.1"/>
    <property type="molecule type" value="Genomic_DNA"/>
</dbReference>
<organism evidence="3 4">
    <name type="scientific">Xylanibacter muris</name>
    <dbReference type="NCBI Taxonomy" id="2736290"/>
    <lineage>
        <taxon>Bacteria</taxon>
        <taxon>Pseudomonadati</taxon>
        <taxon>Bacteroidota</taxon>
        <taxon>Bacteroidia</taxon>
        <taxon>Bacteroidales</taxon>
        <taxon>Prevotellaceae</taxon>
        <taxon>Xylanibacter</taxon>
    </lineage>
</organism>
<feature type="chain" id="PRO_5045461288" description="Lipocalin-like domain-containing protein" evidence="1">
    <location>
        <begin position="20"/>
        <end position="530"/>
    </location>
</feature>
<feature type="signal peptide" evidence="1">
    <location>
        <begin position="1"/>
        <end position="19"/>
    </location>
</feature>
<reference evidence="3 4" key="1">
    <citation type="submission" date="2020-05" db="EMBL/GenBank/DDBJ databases">
        <title>Distinct polysaccharide utilization as determinants for interspecies competition between intestinal Prevotella spp.</title>
        <authorList>
            <person name="Galvez E.J.C."/>
            <person name="Iljazovic A."/>
            <person name="Strowig T."/>
        </authorList>
    </citation>
    <scope>NUCLEOTIDE SEQUENCE [LARGE SCALE GENOMIC DNA]</scope>
    <source>
        <strain evidence="3 4">PMUR</strain>
    </source>
</reference>
<dbReference type="Pfam" id="PF13944">
    <property type="entry name" value="Calycin_like"/>
    <property type="match status" value="1"/>
</dbReference>
<dbReference type="Proteomes" id="UP000714420">
    <property type="component" value="Unassembled WGS sequence"/>
</dbReference>
<comment type="caution">
    <text evidence="3">The sequence shown here is derived from an EMBL/GenBank/DDBJ whole genome shotgun (WGS) entry which is preliminary data.</text>
</comment>